<dbReference type="SUPFAM" id="SSF53686">
    <property type="entry name" value="Tryptophan synthase beta subunit-like PLP-dependent enzymes"/>
    <property type="match status" value="1"/>
</dbReference>
<dbReference type="KEGG" id="fox:FOXG_11956"/>
<organism evidence="5 6">
    <name type="scientific">Fusarium oxysporum f. sp. lycopersici (strain 4287 / CBS 123668 / FGSC 9935 / NRRL 34936)</name>
    <name type="common">Fusarium vascular wilt of tomato</name>
    <dbReference type="NCBI Taxonomy" id="426428"/>
    <lineage>
        <taxon>Eukaryota</taxon>
        <taxon>Fungi</taxon>
        <taxon>Dikarya</taxon>
        <taxon>Ascomycota</taxon>
        <taxon>Pezizomycotina</taxon>
        <taxon>Sordariomycetes</taxon>
        <taxon>Hypocreomycetidae</taxon>
        <taxon>Hypocreales</taxon>
        <taxon>Nectriaceae</taxon>
        <taxon>Fusarium</taxon>
        <taxon>Fusarium oxysporum species complex</taxon>
    </lineage>
</organism>
<dbReference type="GO" id="GO:0009097">
    <property type="term" value="P:isoleucine biosynthetic process"/>
    <property type="evidence" value="ECO:0007669"/>
    <property type="project" value="TreeGrafter"/>
</dbReference>
<evidence type="ECO:0000313" key="6">
    <source>
        <dbReference type="Proteomes" id="UP000009097"/>
    </source>
</evidence>
<evidence type="ECO:0000313" key="5">
    <source>
        <dbReference type="EMBL" id="KNB12337.1"/>
    </source>
</evidence>
<dbReference type="Gene3D" id="3.40.50.1100">
    <property type="match status" value="2"/>
</dbReference>
<dbReference type="InterPro" id="IPR036052">
    <property type="entry name" value="TrpB-like_PALP_sf"/>
</dbReference>
<evidence type="ECO:0000259" key="4">
    <source>
        <dbReference type="Pfam" id="PF00291"/>
    </source>
</evidence>
<dbReference type="RefSeq" id="XP_018250382.1">
    <property type="nucleotide sequence ID" value="XM_018391687.1"/>
</dbReference>
<feature type="domain" description="Tryptophan synthase beta chain-like PALP" evidence="4">
    <location>
        <begin position="137"/>
        <end position="400"/>
    </location>
</feature>
<evidence type="ECO:0000256" key="2">
    <source>
        <dbReference type="ARBA" id="ARBA00022898"/>
    </source>
</evidence>
<dbReference type="GO" id="GO:0006565">
    <property type="term" value="P:L-serine catabolic process"/>
    <property type="evidence" value="ECO:0007669"/>
    <property type="project" value="TreeGrafter"/>
</dbReference>
<sequence>MLRSNPLHLELSISPVSTQQSLSCSLNPRQSCTFITPEPIVQDYILDFTTKNSSTTAPYYPGLYLSVFDEMFQRSTPYLLSLEKHGSLSRTPKHDDINSWQSSLVDLSPTSAICNHSRDLTDYLQLILTARVHEVASPTPLTKAHGLSEELGCNAMFKREDTQPGYSYRLRGIYNRMANLDKEQRWKGVITSSASDALAVSYAAKEFRTPSIITLPEHTAKTKIKELTRLGSTVKLHGLSADAAKEESLRLQSLHDLIAIPQPGDEYVIAGHGTIGQEIIQQTIPSQVQAVFCPITCGTLIAGLGIYIKRIAPQIKVIGVQLHDSADISRLIHYRGQSKLEEHLLSRKICPRVARICSDVIDDIVHVTTTEVLIATKNIYEDTRQLLNTEGTLAVAGMKSWITSNGLVGSEKDFIAITSEAQLDFSEISFIVKQASLAEMAMGSQNDSGLELLMHSAGTASTCAGDGWSSSTTVVGTETSTSFTSDVDARLWNS</sequence>
<gene>
    <name evidence="5" type="ORF">FOXG_11956</name>
</gene>
<keyword evidence="2" id="KW-0663">Pyridoxal phosphate</keyword>
<dbReference type="OrthoDB" id="4418812at2759"/>
<comment type="cofactor">
    <cofactor evidence="1">
        <name>pyridoxal 5'-phosphate</name>
        <dbReference type="ChEBI" id="CHEBI:597326"/>
    </cofactor>
</comment>
<dbReference type="AlphaFoldDB" id="A0A0J9WRD4"/>
<dbReference type="EMBL" id="DS231711">
    <property type="protein sequence ID" value="KNB12337.1"/>
    <property type="molecule type" value="Genomic_DNA"/>
</dbReference>
<dbReference type="PANTHER" id="PTHR48078:SF11">
    <property type="entry name" value="THREONINE DEHYDRATASE, MITOCHONDRIAL"/>
    <property type="match status" value="1"/>
</dbReference>
<dbReference type="GeneID" id="28953326"/>
<evidence type="ECO:0000256" key="3">
    <source>
        <dbReference type="ARBA" id="ARBA00023239"/>
    </source>
</evidence>
<name>A0A0J9WRD4_FUSO4</name>
<accession>A0A0J9WRD4</accession>
<dbReference type="InterPro" id="IPR001926">
    <property type="entry name" value="TrpB-like_PALP"/>
</dbReference>
<proteinExistence type="predicted"/>
<dbReference type="InterPro" id="IPR050147">
    <property type="entry name" value="Ser/Thr_Dehydratase"/>
</dbReference>
<dbReference type="GO" id="GO:0004794">
    <property type="term" value="F:threonine deaminase activity"/>
    <property type="evidence" value="ECO:0007669"/>
    <property type="project" value="TreeGrafter"/>
</dbReference>
<dbReference type="GO" id="GO:0003941">
    <property type="term" value="F:L-serine ammonia-lyase activity"/>
    <property type="evidence" value="ECO:0007669"/>
    <property type="project" value="TreeGrafter"/>
</dbReference>
<dbReference type="VEuPathDB" id="FungiDB:FOXG_11956"/>
<reference evidence="5" key="1">
    <citation type="submission" date="2007-04" db="EMBL/GenBank/DDBJ databases">
        <authorList>
            <consortium name="The Broad Institute Genome Sequencing Platform"/>
            <person name="Birren B."/>
            <person name="Lander E."/>
            <person name="Galagan J."/>
            <person name="Nusbaum C."/>
            <person name="Devon K."/>
            <person name="Ma L.-J."/>
            <person name="Jaffe D."/>
            <person name="Butler J."/>
            <person name="Alvarez P."/>
            <person name="Gnerre S."/>
            <person name="Grabherr M."/>
            <person name="Kleber M."/>
            <person name="Mauceli E."/>
            <person name="Brockman W."/>
            <person name="MacCallum I.A."/>
            <person name="Young S."/>
            <person name="LaButti K."/>
            <person name="DeCaprio D."/>
            <person name="Crawford M."/>
            <person name="Koehrsen M."/>
            <person name="Engels R."/>
            <person name="Montgomery P."/>
            <person name="Pearson M."/>
            <person name="Howarth C."/>
            <person name="Larson L."/>
            <person name="White J."/>
            <person name="O'Leary S."/>
            <person name="Kodira C."/>
            <person name="Zeng Q."/>
            <person name="Yandava C."/>
            <person name="Alvarado L."/>
            <person name="Kistler C."/>
            <person name="Shim W.-B."/>
            <person name="Kang S."/>
            <person name="Woloshuk C."/>
        </authorList>
    </citation>
    <scope>NUCLEOTIDE SEQUENCE</scope>
    <source>
        <strain evidence="5">4287</strain>
    </source>
</reference>
<evidence type="ECO:0000256" key="1">
    <source>
        <dbReference type="ARBA" id="ARBA00001933"/>
    </source>
</evidence>
<dbReference type="PANTHER" id="PTHR48078">
    <property type="entry name" value="THREONINE DEHYDRATASE, MITOCHONDRIAL-RELATED"/>
    <property type="match status" value="1"/>
</dbReference>
<dbReference type="Proteomes" id="UP000009097">
    <property type="component" value="Unassembled WGS sequence"/>
</dbReference>
<dbReference type="Pfam" id="PF00291">
    <property type="entry name" value="PALP"/>
    <property type="match status" value="1"/>
</dbReference>
<dbReference type="GO" id="GO:0006567">
    <property type="term" value="P:L-threonine catabolic process"/>
    <property type="evidence" value="ECO:0007669"/>
    <property type="project" value="TreeGrafter"/>
</dbReference>
<reference evidence="5" key="2">
    <citation type="journal article" date="2010" name="Nature">
        <title>Comparative genomics reveals mobile pathogenicity chromosomes in Fusarium.</title>
        <authorList>
            <person name="Ma L.J."/>
            <person name="van der Does H.C."/>
            <person name="Borkovich K.A."/>
            <person name="Coleman J.J."/>
            <person name="Daboussi M.J."/>
            <person name="Di Pietro A."/>
            <person name="Dufresne M."/>
            <person name="Freitag M."/>
            <person name="Grabherr M."/>
            <person name="Henrissat B."/>
            <person name="Houterman P.M."/>
            <person name="Kang S."/>
            <person name="Shim W.B."/>
            <person name="Woloshuk C."/>
            <person name="Xie X."/>
            <person name="Xu J.R."/>
            <person name="Antoniw J."/>
            <person name="Baker S.E."/>
            <person name="Bluhm B.H."/>
            <person name="Breakspear A."/>
            <person name="Brown D.W."/>
            <person name="Butchko R.A."/>
            <person name="Chapman S."/>
            <person name="Coulson R."/>
            <person name="Coutinho P.M."/>
            <person name="Danchin E.G."/>
            <person name="Diener A."/>
            <person name="Gale L.R."/>
            <person name="Gardiner D.M."/>
            <person name="Goff S."/>
            <person name="Hammond-Kosack K.E."/>
            <person name="Hilburn K."/>
            <person name="Hua-Van A."/>
            <person name="Jonkers W."/>
            <person name="Kazan K."/>
            <person name="Kodira C.D."/>
            <person name="Koehrsen M."/>
            <person name="Kumar L."/>
            <person name="Lee Y.H."/>
            <person name="Li L."/>
            <person name="Manners J.M."/>
            <person name="Miranda-Saavedra D."/>
            <person name="Mukherjee M."/>
            <person name="Park G."/>
            <person name="Park J."/>
            <person name="Park S.Y."/>
            <person name="Proctor R.H."/>
            <person name="Regev A."/>
            <person name="Ruiz-Roldan M.C."/>
            <person name="Sain D."/>
            <person name="Sakthikumar S."/>
            <person name="Sykes S."/>
            <person name="Schwartz D.C."/>
            <person name="Turgeon B.G."/>
            <person name="Wapinski I."/>
            <person name="Yoder O."/>
            <person name="Young S."/>
            <person name="Zeng Q."/>
            <person name="Zhou S."/>
            <person name="Galagan J."/>
            <person name="Cuomo C.A."/>
            <person name="Kistler H.C."/>
            <person name="Rep M."/>
        </authorList>
    </citation>
    <scope>NUCLEOTIDE SEQUENCE [LARGE SCALE GENOMIC DNA]</scope>
    <source>
        <strain evidence="5">4287</strain>
    </source>
</reference>
<keyword evidence="3" id="KW-0456">Lyase</keyword>
<protein>
    <recommendedName>
        <fullName evidence="4">Tryptophan synthase beta chain-like PALP domain-containing protein</fullName>
    </recommendedName>
</protein>